<dbReference type="AlphaFoldDB" id="A0A508X656"/>
<protein>
    <recommendedName>
        <fullName evidence="4">Dihydrodipicolinate synthase family protein</fullName>
    </recommendedName>
</protein>
<evidence type="ECO:0008006" key="4">
    <source>
        <dbReference type="Google" id="ProtNLM"/>
    </source>
</evidence>
<dbReference type="InterPro" id="IPR013785">
    <property type="entry name" value="Aldolase_TIM"/>
</dbReference>
<sequence>MEEVLMQIRLDARDYAASVVAVPPIALNADLTVNADANAAIIRHIEEGGVGILLYGGNANLYHFGLEDYRAGMQAVIAAASPETRIITSIGPDFGKALAQAPIARDLGLKNVMLLPTQFPADPAGVANGVRRLAAVLGHGLVLYLKRENYVYPDELGRLVSEGAVDFVKYAVERPDPAQDAYLDAIIAAIGKDRMASGMGETPIHDHLGGRSLTTYTSGAVCIAPSAAMELLRLYKAGRGAEAFELSRPFLEFEKVRAELGGLQVLHDGMRLAGIADTGPLMPMISNLNAEKLGPVGVAVKALQVAETDCLRRAGKPSVSALA</sequence>
<dbReference type="InterPro" id="IPR002220">
    <property type="entry name" value="DapA-like"/>
</dbReference>
<proteinExistence type="inferred from homology"/>
<dbReference type="CDD" id="cd00408">
    <property type="entry name" value="DHDPS-like"/>
    <property type="match status" value="1"/>
</dbReference>
<accession>A0A508X656</accession>
<dbReference type="SMART" id="SM01130">
    <property type="entry name" value="DHDPS"/>
    <property type="match status" value="1"/>
</dbReference>
<dbReference type="EMBL" id="CABFNB010000118">
    <property type="protein sequence ID" value="VTZ63530.1"/>
    <property type="molecule type" value="Genomic_DNA"/>
</dbReference>
<dbReference type="Proteomes" id="UP000507954">
    <property type="component" value="Unassembled WGS sequence"/>
</dbReference>
<dbReference type="Gene3D" id="3.20.20.70">
    <property type="entry name" value="Aldolase class I"/>
    <property type="match status" value="1"/>
</dbReference>
<dbReference type="GO" id="GO:0016829">
    <property type="term" value="F:lyase activity"/>
    <property type="evidence" value="ECO:0007669"/>
    <property type="project" value="UniProtKB-KW"/>
</dbReference>
<evidence type="ECO:0000256" key="2">
    <source>
        <dbReference type="PIRNR" id="PIRNR001365"/>
    </source>
</evidence>
<dbReference type="SUPFAM" id="SSF51569">
    <property type="entry name" value="Aldolase"/>
    <property type="match status" value="1"/>
</dbReference>
<dbReference type="RefSeq" id="WP_028053979.1">
    <property type="nucleotide sequence ID" value="NZ_ATYC01000008.1"/>
</dbReference>
<evidence type="ECO:0000313" key="3">
    <source>
        <dbReference type="EMBL" id="VTZ63530.1"/>
    </source>
</evidence>
<dbReference type="PIRSF" id="PIRSF001365">
    <property type="entry name" value="DHDPS"/>
    <property type="match status" value="1"/>
</dbReference>
<organism evidence="3">
    <name type="scientific">Sinorhizobium medicae</name>
    <dbReference type="NCBI Taxonomy" id="110321"/>
    <lineage>
        <taxon>Bacteria</taxon>
        <taxon>Pseudomonadati</taxon>
        <taxon>Pseudomonadota</taxon>
        <taxon>Alphaproteobacteria</taxon>
        <taxon>Hyphomicrobiales</taxon>
        <taxon>Rhizobiaceae</taxon>
        <taxon>Sinorhizobium/Ensifer group</taxon>
        <taxon>Sinorhizobium</taxon>
    </lineage>
</organism>
<gene>
    <name evidence="3" type="ORF">EMEDMD4_500086</name>
</gene>
<name>A0A508X656_9HYPH</name>
<reference evidence="3" key="1">
    <citation type="submission" date="2019-06" db="EMBL/GenBank/DDBJ databases">
        <authorList>
            <person name="Le Quere A."/>
            <person name="Colella S."/>
        </authorList>
    </citation>
    <scope>NUCLEOTIDE SEQUENCE</scope>
    <source>
        <strain evidence="3">EmedicaeMD41</strain>
    </source>
</reference>
<keyword evidence="1 2" id="KW-0456">Lyase</keyword>
<comment type="similarity">
    <text evidence="2">Belongs to the DapA family.</text>
</comment>
<evidence type="ECO:0000256" key="1">
    <source>
        <dbReference type="ARBA" id="ARBA00023239"/>
    </source>
</evidence>